<comment type="caution">
    <text evidence="4">The sequence shown here is derived from an EMBL/GenBank/DDBJ whole genome shotgun (WGS) entry which is preliminary data.</text>
</comment>
<keyword evidence="3" id="KW-0812">Transmembrane</keyword>
<protein>
    <submittedName>
        <fullName evidence="4">Uncharacterized protein</fullName>
    </submittedName>
</protein>
<gene>
    <name evidence="4" type="ORF">APZ42_020912</name>
</gene>
<keyword evidence="1" id="KW-0175">Coiled coil</keyword>
<evidence type="ECO:0000256" key="3">
    <source>
        <dbReference type="SAM" id="Phobius"/>
    </source>
</evidence>
<dbReference type="EMBL" id="LRGB01001019">
    <property type="protein sequence ID" value="KZS13861.1"/>
    <property type="molecule type" value="Genomic_DNA"/>
</dbReference>
<accession>A0A164X4E4</accession>
<dbReference type="AlphaFoldDB" id="A0A164X4E4"/>
<dbReference type="OrthoDB" id="6343735at2759"/>
<name>A0A164X4E4_9CRUS</name>
<evidence type="ECO:0000313" key="5">
    <source>
        <dbReference type="Proteomes" id="UP000076858"/>
    </source>
</evidence>
<organism evidence="4 5">
    <name type="scientific">Daphnia magna</name>
    <dbReference type="NCBI Taxonomy" id="35525"/>
    <lineage>
        <taxon>Eukaryota</taxon>
        <taxon>Metazoa</taxon>
        <taxon>Ecdysozoa</taxon>
        <taxon>Arthropoda</taxon>
        <taxon>Crustacea</taxon>
        <taxon>Branchiopoda</taxon>
        <taxon>Diplostraca</taxon>
        <taxon>Cladocera</taxon>
        <taxon>Anomopoda</taxon>
        <taxon>Daphniidae</taxon>
        <taxon>Daphnia</taxon>
    </lineage>
</organism>
<sequence length="221" mass="24965">MKTEEVKYVFQSEGPLLMPKTKNGAVYQETTISNRAKDDKNQQAPCCWPGHLFARMRLILSCLAIISCLAVIAVLMTNGIKASNSREIAQEEQIAILKDLVENQQSRLHRMQKELQFLVTRQKAYEAREDSFRRRTGTIGTGTGTNVWPSLTDKNFVQENEDQETKTQVADSELPLIPRQLIPELTSISSLDEDVDVDKLPRASANKKRKGAKSMEDMPQL</sequence>
<reference evidence="4 5" key="1">
    <citation type="submission" date="2016-03" db="EMBL/GenBank/DDBJ databases">
        <title>EvidentialGene: Evidence-directed Construction of Genes on Genomes.</title>
        <authorList>
            <person name="Gilbert D.G."/>
            <person name="Choi J.-H."/>
            <person name="Mockaitis K."/>
            <person name="Colbourne J."/>
            <person name="Pfrender M."/>
        </authorList>
    </citation>
    <scope>NUCLEOTIDE SEQUENCE [LARGE SCALE GENOMIC DNA]</scope>
    <source>
        <strain evidence="4 5">Xinb3</strain>
        <tissue evidence="4">Complete organism</tissue>
    </source>
</reference>
<keyword evidence="3" id="KW-1133">Transmembrane helix</keyword>
<feature type="transmembrane region" description="Helical" evidence="3">
    <location>
        <begin position="58"/>
        <end position="76"/>
    </location>
</feature>
<keyword evidence="3" id="KW-0472">Membrane</keyword>
<feature type="region of interest" description="Disordered" evidence="2">
    <location>
        <begin position="192"/>
        <end position="221"/>
    </location>
</feature>
<keyword evidence="5" id="KW-1185">Reference proteome</keyword>
<proteinExistence type="predicted"/>
<dbReference type="Proteomes" id="UP000076858">
    <property type="component" value="Unassembled WGS sequence"/>
</dbReference>
<evidence type="ECO:0000256" key="2">
    <source>
        <dbReference type="SAM" id="MobiDB-lite"/>
    </source>
</evidence>
<feature type="coiled-coil region" evidence="1">
    <location>
        <begin position="94"/>
        <end position="128"/>
    </location>
</feature>
<evidence type="ECO:0000256" key="1">
    <source>
        <dbReference type="SAM" id="Coils"/>
    </source>
</evidence>
<evidence type="ECO:0000313" key="4">
    <source>
        <dbReference type="EMBL" id="KZS13861.1"/>
    </source>
</evidence>